<keyword evidence="2" id="KW-1185">Reference proteome</keyword>
<evidence type="ECO:0000313" key="2">
    <source>
        <dbReference type="Proteomes" id="UP000400981"/>
    </source>
</evidence>
<protein>
    <submittedName>
        <fullName evidence="1">Bacteriophage protein</fullName>
    </submittedName>
</protein>
<evidence type="ECO:0000313" key="1">
    <source>
        <dbReference type="EMBL" id="VVE31366.1"/>
    </source>
</evidence>
<organism evidence="1 2">
    <name type="scientific">Pandoraea eparura</name>
    <dbReference type="NCBI Taxonomy" id="2508291"/>
    <lineage>
        <taxon>Bacteria</taxon>
        <taxon>Pseudomonadati</taxon>
        <taxon>Pseudomonadota</taxon>
        <taxon>Betaproteobacteria</taxon>
        <taxon>Burkholderiales</taxon>
        <taxon>Burkholderiaceae</taxon>
        <taxon>Pandoraea</taxon>
    </lineage>
</organism>
<dbReference type="AlphaFoldDB" id="A0A5E4X509"/>
<reference evidence="1 2" key="1">
    <citation type="submission" date="2019-08" db="EMBL/GenBank/DDBJ databases">
        <authorList>
            <person name="Peeters C."/>
        </authorList>
    </citation>
    <scope>NUCLEOTIDE SEQUENCE [LARGE SCALE GENOMIC DNA]</scope>
    <source>
        <strain evidence="1 2">LMG 31012</strain>
    </source>
</reference>
<proteinExistence type="predicted"/>
<sequence length="191" mass="21746">MPYTTAWTTEERETLCQHWGDAGPVKRVLCPLLPKRSADAIVRYARFLGLPKRPAYPKERFAPAWEAIRTYMEAHPNKSAEQISNALAMSMSTVAKHLRAKHRVDEIHVSDWGRVGIVGPYAPHYTYGHGRNRMKPRPITAAQACARYRDTVRKDPERLAIRNAKDRLRYAERTGNLVKRDPLVAALFGSV</sequence>
<gene>
    <name evidence="1" type="ORF">PEP31012_03694</name>
</gene>
<dbReference type="EMBL" id="CABPSH010000010">
    <property type="protein sequence ID" value="VVE31366.1"/>
    <property type="molecule type" value="Genomic_DNA"/>
</dbReference>
<dbReference type="Proteomes" id="UP000400981">
    <property type="component" value="Unassembled WGS sequence"/>
</dbReference>
<name>A0A5E4X509_9BURK</name>
<accession>A0A5E4X509</accession>